<organism evidence="2 3">
    <name type="scientific">Trapa incisa</name>
    <dbReference type="NCBI Taxonomy" id="236973"/>
    <lineage>
        <taxon>Eukaryota</taxon>
        <taxon>Viridiplantae</taxon>
        <taxon>Streptophyta</taxon>
        <taxon>Embryophyta</taxon>
        <taxon>Tracheophyta</taxon>
        <taxon>Spermatophyta</taxon>
        <taxon>Magnoliopsida</taxon>
        <taxon>eudicotyledons</taxon>
        <taxon>Gunneridae</taxon>
        <taxon>Pentapetalae</taxon>
        <taxon>rosids</taxon>
        <taxon>malvids</taxon>
        <taxon>Myrtales</taxon>
        <taxon>Lythraceae</taxon>
        <taxon>Trapa</taxon>
    </lineage>
</organism>
<accession>A0AAN7L533</accession>
<comment type="caution">
    <text evidence="2">The sequence shown here is derived from an EMBL/GenBank/DDBJ whole genome shotgun (WGS) entry which is preliminary data.</text>
</comment>
<feature type="compositionally biased region" description="Polar residues" evidence="1">
    <location>
        <begin position="85"/>
        <end position="96"/>
    </location>
</feature>
<dbReference type="AlphaFoldDB" id="A0AAN7L533"/>
<feature type="region of interest" description="Disordered" evidence="1">
    <location>
        <begin position="25"/>
        <end position="96"/>
    </location>
</feature>
<evidence type="ECO:0000313" key="3">
    <source>
        <dbReference type="Proteomes" id="UP001345219"/>
    </source>
</evidence>
<protein>
    <submittedName>
        <fullName evidence="2">Uncharacterized protein</fullName>
    </submittedName>
</protein>
<evidence type="ECO:0000313" key="2">
    <source>
        <dbReference type="EMBL" id="KAK4779817.1"/>
    </source>
</evidence>
<evidence type="ECO:0000256" key="1">
    <source>
        <dbReference type="SAM" id="MobiDB-lite"/>
    </source>
</evidence>
<gene>
    <name evidence="2" type="ORF">SAY87_015923</name>
</gene>
<dbReference type="EMBL" id="JAXIOK010000001">
    <property type="protein sequence ID" value="KAK4779817.1"/>
    <property type="molecule type" value="Genomic_DNA"/>
</dbReference>
<name>A0AAN7L533_9MYRT</name>
<keyword evidence="3" id="KW-1185">Reference proteome</keyword>
<dbReference type="Proteomes" id="UP001345219">
    <property type="component" value="Chromosome 13"/>
</dbReference>
<sequence length="96" mass="10331">MGAQSLFRPHGYPVMAVPYAVSAPPPPPTYEEIPPLGYPSVGFQPQNPDLGNRGEPLGYPSVEEPDDHLGAVPPPPEPALMNRIHPNTTHANQNCE</sequence>
<reference evidence="2 3" key="1">
    <citation type="journal article" date="2023" name="Hortic Res">
        <title>Pangenome of water caltrop reveals structural variations and asymmetric subgenome divergence after allopolyploidization.</title>
        <authorList>
            <person name="Zhang X."/>
            <person name="Chen Y."/>
            <person name="Wang L."/>
            <person name="Yuan Y."/>
            <person name="Fang M."/>
            <person name="Shi L."/>
            <person name="Lu R."/>
            <person name="Comes H.P."/>
            <person name="Ma Y."/>
            <person name="Chen Y."/>
            <person name="Huang G."/>
            <person name="Zhou Y."/>
            <person name="Zheng Z."/>
            <person name="Qiu Y."/>
        </authorList>
    </citation>
    <scope>NUCLEOTIDE SEQUENCE [LARGE SCALE GENOMIC DNA]</scope>
    <source>
        <tissue evidence="2">Roots</tissue>
    </source>
</reference>
<proteinExistence type="predicted"/>